<evidence type="ECO:0008006" key="4">
    <source>
        <dbReference type="Google" id="ProtNLM"/>
    </source>
</evidence>
<keyword evidence="1" id="KW-0732">Signal</keyword>
<sequence>MEFRFLRIVAMMLAVAIAATHSAVPVEMHWMSVFPNTPMPEALRNLLPSPAAAAAAAGNHMKAAVADMINENKGFITSYGKSKLHPGSKMNLKGLTGKASKTTFLPRLVADSIPFSTQKSCTIFHYNLNQPHPKYSNKQWRIVKHQPILRYFVGVFRGFGCFYVGRKHPALVD</sequence>
<protein>
    <recommendedName>
        <fullName evidence="4">BURP domain-containing protein</fullName>
    </recommendedName>
</protein>
<feature type="signal peptide" evidence="1">
    <location>
        <begin position="1"/>
        <end position="22"/>
    </location>
</feature>
<evidence type="ECO:0000313" key="3">
    <source>
        <dbReference type="Proteomes" id="UP001472677"/>
    </source>
</evidence>
<dbReference type="Proteomes" id="UP001472677">
    <property type="component" value="Unassembled WGS sequence"/>
</dbReference>
<comment type="caution">
    <text evidence="2">The sequence shown here is derived from an EMBL/GenBank/DDBJ whole genome shotgun (WGS) entry which is preliminary data.</text>
</comment>
<name>A0ABR2FME7_9ROSI</name>
<dbReference type="EMBL" id="JBBPBM010000006">
    <property type="protein sequence ID" value="KAK8582137.1"/>
    <property type="molecule type" value="Genomic_DNA"/>
</dbReference>
<dbReference type="InterPro" id="IPR044816">
    <property type="entry name" value="BURP"/>
</dbReference>
<dbReference type="PANTHER" id="PTHR31236">
    <property type="entry name" value="BURP DOMAIN PROTEIN USPL1-LIKE"/>
    <property type="match status" value="1"/>
</dbReference>
<organism evidence="2 3">
    <name type="scientific">Hibiscus sabdariffa</name>
    <name type="common">roselle</name>
    <dbReference type="NCBI Taxonomy" id="183260"/>
    <lineage>
        <taxon>Eukaryota</taxon>
        <taxon>Viridiplantae</taxon>
        <taxon>Streptophyta</taxon>
        <taxon>Embryophyta</taxon>
        <taxon>Tracheophyta</taxon>
        <taxon>Spermatophyta</taxon>
        <taxon>Magnoliopsida</taxon>
        <taxon>eudicotyledons</taxon>
        <taxon>Gunneridae</taxon>
        <taxon>Pentapetalae</taxon>
        <taxon>rosids</taxon>
        <taxon>malvids</taxon>
        <taxon>Malvales</taxon>
        <taxon>Malvaceae</taxon>
        <taxon>Malvoideae</taxon>
        <taxon>Hibiscus</taxon>
    </lineage>
</organism>
<feature type="chain" id="PRO_5046420470" description="BURP domain-containing protein" evidence="1">
    <location>
        <begin position="23"/>
        <end position="173"/>
    </location>
</feature>
<evidence type="ECO:0000313" key="2">
    <source>
        <dbReference type="EMBL" id="KAK8582137.1"/>
    </source>
</evidence>
<gene>
    <name evidence="2" type="ORF">V6N12_072332</name>
</gene>
<dbReference type="PANTHER" id="PTHR31236:SF37">
    <property type="entry name" value="BURP DOMAIN-CONTAINING PROTEIN 5-LIKE"/>
    <property type="match status" value="1"/>
</dbReference>
<keyword evidence="3" id="KW-1185">Reference proteome</keyword>
<reference evidence="2 3" key="1">
    <citation type="journal article" date="2024" name="G3 (Bethesda)">
        <title>Genome assembly of Hibiscus sabdariffa L. provides insights into metabolisms of medicinal natural products.</title>
        <authorList>
            <person name="Kim T."/>
        </authorList>
    </citation>
    <scope>NUCLEOTIDE SEQUENCE [LARGE SCALE GENOMIC DNA]</scope>
    <source>
        <strain evidence="2">TK-2024</strain>
        <tissue evidence="2">Old leaves</tissue>
    </source>
</reference>
<evidence type="ECO:0000256" key="1">
    <source>
        <dbReference type="SAM" id="SignalP"/>
    </source>
</evidence>
<proteinExistence type="predicted"/>
<accession>A0ABR2FME7</accession>